<dbReference type="GeneID" id="36409405"/>
<dbReference type="AlphaFoldDB" id="A0A0P1ARR1"/>
<evidence type="ECO:0000313" key="1">
    <source>
        <dbReference type="EMBL" id="CEG44082.1"/>
    </source>
</evidence>
<evidence type="ECO:0000313" key="2">
    <source>
        <dbReference type="Proteomes" id="UP000054928"/>
    </source>
</evidence>
<proteinExistence type="predicted"/>
<protein>
    <submittedName>
        <fullName evidence="1">Uncharacterized protein</fullName>
    </submittedName>
</protein>
<dbReference type="RefSeq" id="XP_024580451.1">
    <property type="nucleotide sequence ID" value="XM_024730145.1"/>
</dbReference>
<organism evidence="1 2">
    <name type="scientific">Plasmopara halstedii</name>
    <name type="common">Downy mildew of sunflower</name>
    <dbReference type="NCBI Taxonomy" id="4781"/>
    <lineage>
        <taxon>Eukaryota</taxon>
        <taxon>Sar</taxon>
        <taxon>Stramenopiles</taxon>
        <taxon>Oomycota</taxon>
        <taxon>Peronosporomycetes</taxon>
        <taxon>Peronosporales</taxon>
        <taxon>Peronosporaceae</taxon>
        <taxon>Plasmopara</taxon>
    </lineage>
</organism>
<dbReference type="EMBL" id="CCYD01000810">
    <property type="protein sequence ID" value="CEG44082.1"/>
    <property type="molecule type" value="Genomic_DNA"/>
</dbReference>
<sequence length="50" mass="5407">MYLVVQLPVLEGVLMTVDHKRITAQAGSLGYACRITSNTLEVARAVTDDS</sequence>
<accession>A0A0P1ARR1</accession>
<name>A0A0P1ARR1_PLAHL</name>
<dbReference type="Proteomes" id="UP000054928">
    <property type="component" value="Unassembled WGS sequence"/>
</dbReference>
<keyword evidence="2" id="KW-1185">Reference proteome</keyword>
<reference evidence="2" key="1">
    <citation type="submission" date="2014-09" db="EMBL/GenBank/DDBJ databases">
        <authorList>
            <person name="Sharma Rahul"/>
            <person name="Thines Marco"/>
        </authorList>
    </citation>
    <scope>NUCLEOTIDE SEQUENCE [LARGE SCALE GENOMIC DNA]</scope>
</reference>